<dbReference type="OrthoDB" id="9806951at2"/>
<dbReference type="InterPro" id="IPR019476">
    <property type="entry name" value="T4SS_TraD_DNA-bd"/>
</dbReference>
<reference evidence="3 4" key="1">
    <citation type="journal article" date="2015" name="J. Microbiol.">
        <title>Sphingosinicella ginsenosidimutans sp. nov., with ginsenoside converting activity.</title>
        <authorList>
            <person name="Kim J.K."/>
            <person name="Kang M.S."/>
            <person name="Park S.C."/>
            <person name="Kim K.M."/>
            <person name="Choi K."/>
            <person name="Yoon M.H."/>
            <person name="Im W.T."/>
        </authorList>
    </citation>
    <scope>NUCLEOTIDE SEQUENCE [LARGE SCALE GENOMIC DNA]</scope>
    <source>
        <strain evidence="3 4">BS-11</strain>
    </source>
</reference>
<name>A0A5C6TWR8_9SPHN</name>
<gene>
    <name evidence="3" type="ORF">FRZ32_14135</name>
</gene>
<dbReference type="EMBL" id="VOQQ01000001">
    <property type="protein sequence ID" value="TXC64686.1"/>
    <property type="molecule type" value="Genomic_DNA"/>
</dbReference>
<dbReference type="Pfam" id="PF10412">
    <property type="entry name" value="TrwB_AAD_bind"/>
    <property type="match status" value="1"/>
</dbReference>
<accession>A0A5C6TWR8</accession>
<evidence type="ECO:0000313" key="3">
    <source>
        <dbReference type="EMBL" id="TXC64686.1"/>
    </source>
</evidence>
<dbReference type="AlphaFoldDB" id="A0A5C6TWR8"/>
<keyword evidence="4" id="KW-1185">Reference proteome</keyword>
<comment type="caution">
    <text evidence="3">The sequence shown here is derived from an EMBL/GenBank/DDBJ whole genome shotgun (WGS) entry which is preliminary data.</text>
</comment>
<evidence type="ECO:0000256" key="1">
    <source>
        <dbReference type="SAM" id="MobiDB-lite"/>
    </source>
</evidence>
<proteinExistence type="predicted"/>
<sequence>MRDMRRAWDQTEGAWRASPFHDERYAFEVAKAVMREVGERCERQPAWCIMVEIAMTAAAFLDLEDVEPFALDWPAIEGDASVAVAARQMMARRRRWAFEYDQMLGIVRRQLVDAFLMLIRAMPESCFDTDDEGAFTVPLVSLLDRPAEVVERLMVFLYDNGALQHELFHYARERLATNLLVASGLPPSANPREHADRLVMPTRKKSATPTELADLYLAGTPFADLLALPVPFHIPASARFEHCHIVGGTGHGKTQLMQRMIHADLVAARNDGRSVVVIDSQGDLINKLVRLDLFAPDERGSLADRLVLIDPSDVEYPASLNLFDAPLSRTAAYGPADRERVLNGVVELYESFFGALLGAELTQKQGVIFRYLARLMLAIPGATIGTLMQLMEDGRAYRSQMESLPGSARRFFETEFFHPSFAATKKQILKRLWGVLSTPAFERMFAQRHNKLDLFTATNDGKIILINTAKDLLKTEGSALFGRFFVSMLAQAALERSTIPESRRTPTFVYVDEAQEYFDDTVETILSQGRKYGVGITLAHQSLDQLSPRLKAAFLSNTSLKCAGGVSAKDARALSSELHTTPEFIEGMRRRSDRTEFAVWLKNRTPEALNLTVPLGFLERQPTLSEEAYDELIERNRERYCGRMEDMVEELPPAAAMLAIESREPSPAAPEIPADREAERPPPLARPSPASSPSRKLGKGGPKHRYLQSLVKELGEQQGFRATIEAPLPGGGQIDVLLEQGETAVPVEISVTTPAEYECGNIRKCLAAGFPRVAFVLAKSKATHGRFQSALLAGLTPEEQARVAILAPEDIPDYIAALSPAPAPSESVVKGWKVRVSRTSVSPEDAKERRDRLAKIVARSLSRGD</sequence>
<dbReference type="PANTHER" id="PTHR30121">
    <property type="entry name" value="UNCHARACTERIZED PROTEIN YJGR-RELATED"/>
    <property type="match status" value="1"/>
</dbReference>
<dbReference type="Gene3D" id="3.40.50.300">
    <property type="entry name" value="P-loop containing nucleotide triphosphate hydrolases"/>
    <property type="match status" value="2"/>
</dbReference>
<dbReference type="Proteomes" id="UP000321249">
    <property type="component" value="Unassembled WGS sequence"/>
</dbReference>
<dbReference type="InterPro" id="IPR051162">
    <property type="entry name" value="T4SS_component"/>
</dbReference>
<feature type="domain" description="Type IV secretion system coupling protein TraD DNA-binding" evidence="2">
    <location>
        <begin position="235"/>
        <end position="290"/>
    </location>
</feature>
<dbReference type="RefSeq" id="WP_147044109.1">
    <property type="nucleotide sequence ID" value="NZ_BAABIR010000001.1"/>
</dbReference>
<organism evidence="3 4">
    <name type="scientific">Allosphingosinicella ginsenosidimutans</name>
    <dbReference type="NCBI Taxonomy" id="1176539"/>
    <lineage>
        <taxon>Bacteria</taxon>
        <taxon>Pseudomonadati</taxon>
        <taxon>Pseudomonadota</taxon>
        <taxon>Alphaproteobacteria</taxon>
        <taxon>Sphingomonadales</taxon>
        <taxon>Sphingomonadaceae</taxon>
        <taxon>Allosphingosinicella</taxon>
    </lineage>
</organism>
<feature type="region of interest" description="Disordered" evidence="1">
    <location>
        <begin position="663"/>
        <end position="702"/>
    </location>
</feature>
<dbReference type="SUPFAM" id="SSF52540">
    <property type="entry name" value="P-loop containing nucleoside triphosphate hydrolases"/>
    <property type="match status" value="1"/>
</dbReference>
<evidence type="ECO:0000313" key="4">
    <source>
        <dbReference type="Proteomes" id="UP000321249"/>
    </source>
</evidence>
<dbReference type="PANTHER" id="PTHR30121:SF6">
    <property type="entry name" value="SLR6007 PROTEIN"/>
    <property type="match status" value="1"/>
</dbReference>
<protein>
    <submittedName>
        <fullName evidence="3">DUF87 domain-containing protein</fullName>
    </submittedName>
</protein>
<dbReference type="InterPro" id="IPR027417">
    <property type="entry name" value="P-loop_NTPase"/>
</dbReference>
<dbReference type="CDD" id="cd01127">
    <property type="entry name" value="TrwB_TraG_TraD_VirD4"/>
    <property type="match status" value="1"/>
</dbReference>
<evidence type="ECO:0000259" key="2">
    <source>
        <dbReference type="Pfam" id="PF10412"/>
    </source>
</evidence>